<evidence type="ECO:0000313" key="2">
    <source>
        <dbReference type="EMBL" id="CAB4147459.1"/>
    </source>
</evidence>
<keyword evidence="1" id="KW-0812">Transmembrane</keyword>
<reference evidence="2" key="1">
    <citation type="submission" date="2020-04" db="EMBL/GenBank/DDBJ databases">
        <authorList>
            <person name="Chiriac C."/>
            <person name="Salcher M."/>
            <person name="Ghai R."/>
            <person name="Kavagutti S V."/>
        </authorList>
    </citation>
    <scope>NUCLEOTIDE SEQUENCE</scope>
</reference>
<protein>
    <submittedName>
        <fullName evidence="2">Uncharacterized protein</fullName>
    </submittedName>
</protein>
<keyword evidence="1" id="KW-0472">Membrane</keyword>
<organism evidence="2">
    <name type="scientific">uncultured Caudovirales phage</name>
    <dbReference type="NCBI Taxonomy" id="2100421"/>
    <lineage>
        <taxon>Viruses</taxon>
        <taxon>Duplodnaviria</taxon>
        <taxon>Heunggongvirae</taxon>
        <taxon>Uroviricota</taxon>
        <taxon>Caudoviricetes</taxon>
        <taxon>Peduoviridae</taxon>
        <taxon>Maltschvirus</taxon>
        <taxon>Maltschvirus maltsch</taxon>
    </lineage>
</organism>
<sequence length="102" mass="10611">MTSDTLSAAAGILLSLAFSYLPGLRGWYADQAPEHRALVMLAALLLAGLLAFGLSCAGLQQVVPCSQPGAWSLVTAFVAAAIANQTTYSLTKRIAPAMEGMR</sequence>
<gene>
    <name evidence="2" type="ORF">UFOVP505_31</name>
</gene>
<proteinExistence type="predicted"/>
<dbReference type="EMBL" id="LR796475">
    <property type="protein sequence ID" value="CAB4147459.1"/>
    <property type="molecule type" value="Genomic_DNA"/>
</dbReference>
<feature type="transmembrane region" description="Helical" evidence="1">
    <location>
        <begin position="6"/>
        <end position="25"/>
    </location>
</feature>
<keyword evidence="1" id="KW-1133">Transmembrane helix</keyword>
<feature type="transmembrane region" description="Helical" evidence="1">
    <location>
        <begin position="69"/>
        <end position="91"/>
    </location>
</feature>
<accession>A0A6J5MV14</accession>
<evidence type="ECO:0000256" key="1">
    <source>
        <dbReference type="SAM" id="Phobius"/>
    </source>
</evidence>
<feature type="transmembrane region" description="Helical" evidence="1">
    <location>
        <begin position="37"/>
        <end position="63"/>
    </location>
</feature>
<name>A0A6J5MV14_9CAUD</name>